<evidence type="ECO:0000313" key="2">
    <source>
        <dbReference type="EMBL" id="SAL79879.1"/>
    </source>
</evidence>
<dbReference type="AlphaFoldDB" id="A0A158KGH7"/>
<dbReference type="STRING" id="326475.AWB66_06140"/>
<keyword evidence="3" id="KW-1185">Reference proteome</keyword>
<gene>
    <name evidence="2" type="ORF">AWB66_06140</name>
</gene>
<accession>A0A158KGH7</accession>
<dbReference type="Proteomes" id="UP000054717">
    <property type="component" value="Unassembled WGS sequence"/>
</dbReference>
<feature type="region of interest" description="Disordered" evidence="1">
    <location>
        <begin position="143"/>
        <end position="165"/>
    </location>
</feature>
<evidence type="ECO:0000256" key="1">
    <source>
        <dbReference type="SAM" id="MobiDB-lite"/>
    </source>
</evidence>
<protein>
    <submittedName>
        <fullName evidence="2">Uncharacterized protein</fullName>
    </submittedName>
</protein>
<dbReference type="EMBL" id="FCNZ02000058">
    <property type="protein sequence ID" value="SAL79879.1"/>
    <property type="molecule type" value="Genomic_DNA"/>
</dbReference>
<sequence length="288" mass="31492">MPPSLYMKSSEGRTARVAAVPVRRIRIAGAYSTLVLIAQKCSARRRASAVSSTTRSSPLGSRRCTRASSHWRCSGSCAVAWPCSPRGGRRMEGARMSANGRPRVGEWNAQHPGPRALSNARRVRVHINTSLHCLARKRPVKDRPNVHTMTGAPRAPTTGSLDRTRPHVEQPKANYRNTTRWVILSSCRASRQTARSTAGRRTAGSETPRRSRMAFAREAALELLLLRGDELGSLDKVRQVLDLQGIRECGRFVRGSCESARRRIGCTRRSAGGSGRACLLGVFGAVSL</sequence>
<reference evidence="2" key="1">
    <citation type="submission" date="2016-01" db="EMBL/GenBank/DDBJ databases">
        <authorList>
            <person name="Peeters Charlotte."/>
        </authorList>
    </citation>
    <scope>NUCLEOTIDE SEQUENCE</scope>
    <source>
        <strain evidence="2">LMG 22936</strain>
    </source>
</reference>
<proteinExistence type="predicted"/>
<comment type="caution">
    <text evidence="2">The sequence shown here is derived from an EMBL/GenBank/DDBJ whole genome shotgun (WGS) entry which is preliminary data.</text>
</comment>
<organism evidence="2 3">
    <name type="scientific">Caballeronia telluris</name>
    <dbReference type="NCBI Taxonomy" id="326475"/>
    <lineage>
        <taxon>Bacteria</taxon>
        <taxon>Pseudomonadati</taxon>
        <taxon>Pseudomonadota</taxon>
        <taxon>Betaproteobacteria</taxon>
        <taxon>Burkholderiales</taxon>
        <taxon>Burkholderiaceae</taxon>
        <taxon>Caballeronia</taxon>
    </lineage>
</organism>
<evidence type="ECO:0000313" key="3">
    <source>
        <dbReference type="Proteomes" id="UP000054717"/>
    </source>
</evidence>
<name>A0A158KGH7_9BURK</name>